<reference evidence="1 2" key="1">
    <citation type="submission" date="2018-02" db="EMBL/GenBank/DDBJ databases">
        <title>novel marine gammaproteobacteria from coastal saline agro ecosystem.</title>
        <authorList>
            <person name="Krishnan R."/>
            <person name="Ramesh Kumar N."/>
        </authorList>
    </citation>
    <scope>NUCLEOTIDE SEQUENCE [LARGE SCALE GENOMIC DNA]</scope>
    <source>
        <strain evidence="1 2">228</strain>
    </source>
</reference>
<dbReference type="PANTHER" id="PTHR13061:SF29">
    <property type="entry name" value="GAMMA CARBONIC ANHYDRASE-LIKE 1, MITOCHONDRIAL-RELATED"/>
    <property type="match status" value="1"/>
</dbReference>
<evidence type="ECO:0000313" key="1">
    <source>
        <dbReference type="EMBL" id="PPC76841.1"/>
    </source>
</evidence>
<name>A0A2S5KPV8_9PROT</name>
<comment type="caution">
    <text evidence="1">The sequence shown here is derived from an EMBL/GenBank/DDBJ whole genome shotgun (WGS) entry which is preliminary data.</text>
</comment>
<protein>
    <submittedName>
        <fullName evidence="1">Phenylacetic acid degradation protein PaaY</fullName>
    </submittedName>
</protein>
<organism evidence="1 2">
    <name type="scientific">Proteobacteria bacterium 228</name>
    <dbReference type="NCBI Taxonomy" id="2083153"/>
    <lineage>
        <taxon>Bacteria</taxon>
        <taxon>Pseudomonadati</taxon>
        <taxon>Pseudomonadota</taxon>
    </lineage>
</organism>
<dbReference type="Proteomes" id="UP000238196">
    <property type="component" value="Unassembled WGS sequence"/>
</dbReference>
<gene>
    <name evidence="1" type="ORF">C4K68_13475</name>
</gene>
<dbReference type="PANTHER" id="PTHR13061">
    <property type="entry name" value="DYNACTIN SUBUNIT P25"/>
    <property type="match status" value="1"/>
</dbReference>
<dbReference type="SUPFAM" id="SSF51161">
    <property type="entry name" value="Trimeric LpxA-like enzymes"/>
    <property type="match status" value="1"/>
</dbReference>
<sequence>MPVFAFDGLIPVVDPSAFIHPSAVLIGDVYIGGNCYIGPLTSLRGDLGTVEIRSGSHVQDNCVLHSTAGRRTLVEEDTHIAAGATLCNCQVGRRAFVGMGAVVLDGAVIAEQSMVSPGSVVEANFSGQPNQLLAGHPAIPCGRVSLATLELQQRADQDYRQLVQRARHTMQEVEPLPMATLRPVRVRNS</sequence>
<proteinExistence type="predicted"/>
<dbReference type="InterPro" id="IPR011004">
    <property type="entry name" value="Trimer_LpxA-like_sf"/>
</dbReference>
<dbReference type="AlphaFoldDB" id="A0A2S5KPV8"/>
<accession>A0A2S5KPV8</accession>
<dbReference type="Gene3D" id="2.160.10.10">
    <property type="entry name" value="Hexapeptide repeat proteins"/>
    <property type="match status" value="1"/>
</dbReference>
<dbReference type="InterPro" id="IPR050484">
    <property type="entry name" value="Transf_Hexapept/Carb_Anhydrase"/>
</dbReference>
<dbReference type="EMBL" id="PRLP01000040">
    <property type="protein sequence ID" value="PPC76841.1"/>
    <property type="molecule type" value="Genomic_DNA"/>
</dbReference>
<dbReference type="OrthoDB" id="9803036at2"/>
<evidence type="ECO:0000313" key="2">
    <source>
        <dbReference type="Proteomes" id="UP000238196"/>
    </source>
</evidence>